<protein>
    <submittedName>
        <fullName evidence="2">2OG-Fe(II) oxygenase</fullName>
    </submittedName>
</protein>
<dbReference type="AlphaFoldDB" id="A0AAD9H9M3"/>
<accession>A0AAD9H9M3</accession>
<evidence type="ECO:0000313" key="2">
    <source>
        <dbReference type="EMBL" id="KAK2024302.1"/>
    </source>
</evidence>
<feature type="region of interest" description="Disordered" evidence="1">
    <location>
        <begin position="898"/>
        <end position="925"/>
    </location>
</feature>
<reference evidence="2" key="1">
    <citation type="submission" date="2021-06" db="EMBL/GenBank/DDBJ databases">
        <title>Comparative genomics, transcriptomics and evolutionary studies reveal genomic signatures of adaptation to plant cell wall in hemibiotrophic fungi.</title>
        <authorList>
            <consortium name="DOE Joint Genome Institute"/>
            <person name="Baroncelli R."/>
            <person name="Diaz J.F."/>
            <person name="Benocci T."/>
            <person name="Peng M."/>
            <person name="Battaglia E."/>
            <person name="Haridas S."/>
            <person name="Andreopoulos W."/>
            <person name="Labutti K."/>
            <person name="Pangilinan J."/>
            <person name="Floch G.L."/>
            <person name="Makela M.R."/>
            <person name="Henrissat B."/>
            <person name="Grigoriev I.V."/>
            <person name="Crouch J.A."/>
            <person name="De Vries R.P."/>
            <person name="Sukno S.A."/>
            <person name="Thon M.R."/>
        </authorList>
    </citation>
    <scope>NUCLEOTIDE SEQUENCE</scope>
    <source>
        <strain evidence="2">MAFF235873</strain>
    </source>
</reference>
<feature type="region of interest" description="Disordered" evidence="1">
    <location>
        <begin position="1"/>
        <end position="30"/>
    </location>
</feature>
<keyword evidence="3" id="KW-1185">Reference proteome</keyword>
<feature type="region of interest" description="Disordered" evidence="1">
    <location>
        <begin position="357"/>
        <end position="392"/>
    </location>
</feature>
<proteinExistence type="predicted"/>
<feature type="compositionally biased region" description="Acidic residues" evidence="1">
    <location>
        <begin position="379"/>
        <end position="388"/>
    </location>
</feature>
<gene>
    <name evidence="2" type="ORF">LX32DRAFT_697270</name>
</gene>
<evidence type="ECO:0000256" key="1">
    <source>
        <dbReference type="SAM" id="MobiDB-lite"/>
    </source>
</evidence>
<comment type="caution">
    <text evidence="2">The sequence shown here is derived from an EMBL/GenBank/DDBJ whole genome shotgun (WGS) entry which is preliminary data.</text>
</comment>
<dbReference type="Proteomes" id="UP001232148">
    <property type="component" value="Unassembled WGS sequence"/>
</dbReference>
<dbReference type="Gene3D" id="2.60.120.620">
    <property type="entry name" value="q2cbj1_9rhob like domain"/>
    <property type="match status" value="1"/>
</dbReference>
<dbReference type="EMBL" id="MU842969">
    <property type="protein sequence ID" value="KAK2024302.1"/>
    <property type="molecule type" value="Genomic_DNA"/>
</dbReference>
<evidence type="ECO:0000313" key="3">
    <source>
        <dbReference type="Proteomes" id="UP001232148"/>
    </source>
</evidence>
<name>A0AAD9H9M3_9PEZI</name>
<sequence length="925" mass="104121">MSSSPEMSSSSSEAGSSSSETIGATDEWADDTDYDKYESWKEALQEHLNGIKSFGNIAAFKRYTTYTNLGLKIEGHPAFPLPLTPEHAESIKGACRQAPFGKGEETLVDTSVRNTWELGHDQFELLNSEWPAFLEKVGAESARGLGLKNIALKPHKLLLYEKGSFFKRHRDTEKERGMVGTLVVCLPSEHMGGDVHVSLGSEKLRYSTAPTSRSDLTALAWYSDVSHEIRKLEAGYRLALTYNIVQDDSERQSAGFHCRQARHIRKVLTEWKAMFPHVGSLIYTLDHKYSEASLSIHNMKGRDRAVCRDLQEVVSECGVYLFFAHLDHLDEYALHDGDHRYSLTELSTLYSLDGTPISRRKRPSDEEILDMDKIREGDPDGEDEEEYTGNEGDSKTLRYYRTVAVLVKKNSLSQYVCLYDGPSEDLYRHNMIRMVADEMERVMKGQATNAISGPSFLDVLRNALGRKGHSKTFTPVAVSWALKLEDIAFYKSTMVAAAKSGVQDICDGALQTACGFVEQRFGDGPESIDWDKWVGSVAEPDTVSGVRDIIRSFTPVFSNDAVRDSFVKWGESKLSKKLHDQAVFDVDDHLFFIETIAEKHENKDWLVSSLTPSLGCRGIRELIYRVLHSAFAKKDQVDFPIAKELFDHVLRHGFTKLLLEGVDLLPEPPKPPSTTYPGYLSITRNPPTPASPCSGPLMDFVAIVDHCLNLGLIERGRELVEECCNQLVRTKAEWDFKKVHGAVVWLLLTLIFDTLKKHDFLHIEGVKCLFEVILREGLHANVLRNLPAFLGWAHKPLCCVFGFRPEGNMYFEKYYTSSGYEKDFNVYTEETLGEHTLVVEKTGREHEEALMSWQHSVWTLDSQLRPLRTEMVAGLLGDEAYRKLVIAEELMAQFAASGGRVPSGTKRALDEAATAERPGVKRARM</sequence>
<organism evidence="2 3">
    <name type="scientific">Colletotrichum zoysiae</name>
    <dbReference type="NCBI Taxonomy" id="1216348"/>
    <lineage>
        <taxon>Eukaryota</taxon>
        <taxon>Fungi</taxon>
        <taxon>Dikarya</taxon>
        <taxon>Ascomycota</taxon>
        <taxon>Pezizomycotina</taxon>
        <taxon>Sordariomycetes</taxon>
        <taxon>Hypocreomycetidae</taxon>
        <taxon>Glomerellales</taxon>
        <taxon>Glomerellaceae</taxon>
        <taxon>Colletotrichum</taxon>
        <taxon>Colletotrichum graminicola species complex</taxon>
    </lineage>
</organism>
<dbReference type="PANTHER" id="PTHR33099:SF7">
    <property type="entry name" value="MYND-TYPE DOMAIN-CONTAINING PROTEIN"/>
    <property type="match status" value="1"/>
</dbReference>
<feature type="compositionally biased region" description="Low complexity" evidence="1">
    <location>
        <begin position="1"/>
        <end position="20"/>
    </location>
</feature>
<dbReference type="PANTHER" id="PTHR33099">
    <property type="entry name" value="FE2OG DIOXYGENASE DOMAIN-CONTAINING PROTEIN"/>
    <property type="match status" value="1"/>
</dbReference>